<reference evidence="2" key="1">
    <citation type="submission" date="2016-09" db="EMBL/GenBank/DDBJ databases">
        <authorList>
            <person name="Jeantristanb JTB J.-T."/>
            <person name="Ricardo R."/>
        </authorList>
    </citation>
    <scope>NUCLEOTIDE SEQUENCE [LARGE SCALE GENOMIC DNA]</scope>
</reference>
<protein>
    <submittedName>
        <fullName evidence="1">BQ2448_2357 protein</fullName>
    </submittedName>
</protein>
<proteinExistence type="predicted"/>
<name>A0A238F865_9BASI</name>
<evidence type="ECO:0000313" key="1">
    <source>
        <dbReference type="EMBL" id="SCV69337.1"/>
    </source>
</evidence>
<dbReference type="AlphaFoldDB" id="A0A238F865"/>
<dbReference type="OrthoDB" id="2539814at2759"/>
<keyword evidence="2" id="KW-1185">Reference proteome</keyword>
<sequence>MPVARRKASPYTNQAMQARAEEERRLEARLEAKAPLVRHNFAMWGKEGEIRAINIRGTAAKKQQMKRSQTVADLSNPSDKLVDAKRVVVKGKNRAGRADVTEGRRVTMNLFIILPPISCFPFYPTEKLDGSRQ</sequence>
<dbReference type="Proteomes" id="UP000198372">
    <property type="component" value="Unassembled WGS sequence"/>
</dbReference>
<accession>A0A238F865</accession>
<evidence type="ECO:0000313" key="2">
    <source>
        <dbReference type="Proteomes" id="UP000198372"/>
    </source>
</evidence>
<gene>
    <name evidence="1" type="ORF">BQ2448_2357</name>
</gene>
<dbReference type="STRING" id="269621.A0A238F865"/>
<organism evidence="1 2">
    <name type="scientific">Microbotryum intermedium</name>
    <dbReference type="NCBI Taxonomy" id="269621"/>
    <lineage>
        <taxon>Eukaryota</taxon>
        <taxon>Fungi</taxon>
        <taxon>Dikarya</taxon>
        <taxon>Basidiomycota</taxon>
        <taxon>Pucciniomycotina</taxon>
        <taxon>Microbotryomycetes</taxon>
        <taxon>Microbotryales</taxon>
        <taxon>Microbotryaceae</taxon>
        <taxon>Microbotryum</taxon>
    </lineage>
</organism>
<dbReference type="EMBL" id="FMSP01000004">
    <property type="protein sequence ID" value="SCV69337.1"/>
    <property type="molecule type" value="Genomic_DNA"/>
</dbReference>